<sequence>MNLGLHLAKECFCEFPCSPNRCLPLKIELKLCIVLKQTEKSLSNDKLLVTMNPPESGRGGD</sequence>
<accession>A0A0E9TAL6</accession>
<dbReference type="AlphaFoldDB" id="A0A0E9TAL6"/>
<dbReference type="EMBL" id="GBXM01058105">
    <property type="protein sequence ID" value="JAH50472.1"/>
    <property type="molecule type" value="Transcribed_RNA"/>
</dbReference>
<organism evidence="1">
    <name type="scientific">Anguilla anguilla</name>
    <name type="common">European freshwater eel</name>
    <name type="synonym">Muraena anguilla</name>
    <dbReference type="NCBI Taxonomy" id="7936"/>
    <lineage>
        <taxon>Eukaryota</taxon>
        <taxon>Metazoa</taxon>
        <taxon>Chordata</taxon>
        <taxon>Craniata</taxon>
        <taxon>Vertebrata</taxon>
        <taxon>Euteleostomi</taxon>
        <taxon>Actinopterygii</taxon>
        <taxon>Neopterygii</taxon>
        <taxon>Teleostei</taxon>
        <taxon>Anguilliformes</taxon>
        <taxon>Anguillidae</taxon>
        <taxon>Anguilla</taxon>
    </lineage>
</organism>
<protein>
    <submittedName>
        <fullName evidence="1">Uncharacterized protein</fullName>
    </submittedName>
</protein>
<reference evidence="1" key="2">
    <citation type="journal article" date="2015" name="Fish Shellfish Immunol.">
        <title>Early steps in the European eel (Anguilla anguilla)-Vibrio vulnificus interaction in the gills: Role of the RtxA13 toxin.</title>
        <authorList>
            <person name="Callol A."/>
            <person name="Pajuelo D."/>
            <person name="Ebbesson L."/>
            <person name="Teles M."/>
            <person name="MacKenzie S."/>
            <person name="Amaro C."/>
        </authorList>
    </citation>
    <scope>NUCLEOTIDE SEQUENCE</scope>
</reference>
<name>A0A0E9TAL6_ANGAN</name>
<evidence type="ECO:0000313" key="1">
    <source>
        <dbReference type="EMBL" id="JAH50472.1"/>
    </source>
</evidence>
<proteinExistence type="predicted"/>
<reference evidence="1" key="1">
    <citation type="submission" date="2014-11" db="EMBL/GenBank/DDBJ databases">
        <authorList>
            <person name="Amaro Gonzalez C."/>
        </authorList>
    </citation>
    <scope>NUCLEOTIDE SEQUENCE</scope>
</reference>